<sequence length="169" mass="17080">MKPIVVAISSLLLAGIVCCVTGQSPAPSPSSDCFTTLVNMSDCLTYVETGSNLTVPDKACCPELAGMVENTPVCLCQLLGNTSLLGIDVDLQKALRLPSACDIVTPSATLCSAVGIPIPGPASPEILPTSSPPGNGSPSPPASSSAVICVVIAVVLVFVHLNTSPMIMC</sequence>
<proteinExistence type="predicted"/>
<evidence type="ECO:0000313" key="1">
    <source>
        <dbReference type="EMBL" id="KAI4386173.1"/>
    </source>
</evidence>
<accession>A0ACB9S4F7</accession>
<dbReference type="EMBL" id="CM042881">
    <property type="protein sequence ID" value="KAI4386173.1"/>
    <property type="molecule type" value="Genomic_DNA"/>
</dbReference>
<reference evidence="2" key="1">
    <citation type="journal article" date="2023" name="Front. Plant Sci.">
        <title>Chromosomal-level genome assembly of Melastoma candidum provides insights into trichome evolution.</title>
        <authorList>
            <person name="Zhong Y."/>
            <person name="Wu W."/>
            <person name="Sun C."/>
            <person name="Zou P."/>
            <person name="Liu Y."/>
            <person name="Dai S."/>
            <person name="Zhou R."/>
        </authorList>
    </citation>
    <scope>NUCLEOTIDE SEQUENCE [LARGE SCALE GENOMIC DNA]</scope>
</reference>
<comment type="caution">
    <text evidence="1">The sequence shown here is derived from an EMBL/GenBank/DDBJ whole genome shotgun (WGS) entry which is preliminary data.</text>
</comment>
<gene>
    <name evidence="1" type="ORF">MLD38_004128</name>
</gene>
<organism evidence="1 2">
    <name type="scientific">Melastoma candidum</name>
    <dbReference type="NCBI Taxonomy" id="119954"/>
    <lineage>
        <taxon>Eukaryota</taxon>
        <taxon>Viridiplantae</taxon>
        <taxon>Streptophyta</taxon>
        <taxon>Embryophyta</taxon>
        <taxon>Tracheophyta</taxon>
        <taxon>Spermatophyta</taxon>
        <taxon>Magnoliopsida</taxon>
        <taxon>eudicotyledons</taxon>
        <taxon>Gunneridae</taxon>
        <taxon>Pentapetalae</taxon>
        <taxon>rosids</taxon>
        <taxon>malvids</taxon>
        <taxon>Myrtales</taxon>
        <taxon>Melastomataceae</taxon>
        <taxon>Melastomatoideae</taxon>
        <taxon>Melastomateae</taxon>
        <taxon>Melastoma</taxon>
    </lineage>
</organism>
<name>A0ACB9S4F7_9MYRT</name>
<protein>
    <submittedName>
        <fullName evidence="1">Uncharacterized protein</fullName>
    </submittedName>
</protein>
<dbReference type="Proteomes" id="UP001057402">
    <property type="component" value="Chromosome 2"/>
</dbReference>
<evidence type="ECO:0000313" key="2">
    <source>
        <dbReference type="Proteomes" id="UP001057402"/>
    </source>
</evidence>
<keyword evidence="2" id="KW-1185">Reference proteome</keyword>